<dbReference type="RefSeq" id="WP_043803574.1">
    <property type="nucleotide sequence ID" value="NZ_AVCH01000164.1"/>
</dbReference>
<dbReference type="EMBL" id="AVCH01000164">
    <property type="protein sequence ID" value="KFN46790.1"/>
    <property type="molecule type" value="Genomic_DNA"/>
</dbReference>
<dbReference type="GO" id="GO:0030288">
    <property type="term" value="C:outer membrane-bounded periplasmic space"/>
    <property type="evidence" value="ECO:0007669"/>
    <property type="project" value="TreeGrafter"/>
</dbReference>
<dbReference type="NCBIfam" id="TIGR03002">
    <property type="entry name" value="outer_YhbN_LptA"/>
    <property type="match status" value="1"/>
</dbReference>
<dbReference type="PANTHER" id="PTHR36504:SF1">
    <property type="entry name" value="LIPOPOLYSACCHARIDE EXPORT SYSTEM PROTEIN LPTA"/>
    <property type="match status" value="1"/>
</dbReference>
<dbReference type="InterPro" id="IPR014340">
    <property type="entry name" value="LptA"/>
</dbReference>
<evidence type="ECO:0000313" key="7">
    <source>
        <dbReference type="Proteomes" id="UP000029392"/>
    </source>
</evidence>
<dbReference type="AlphaFoldDB" id="A0A091BR35"/>
<dbReference type="Proteomes" id="UP000029392">
    <property type="component" value="Unassembled WGS sequence"/>
</dbReference>
<feature type="signal peptide" evidence="4">
    <location>
        <begin position="1"/>
        <end position="21"/>
    </location>
</feature>
<keyword evidence="1 4" id="KW-0813">Transport</keyword>
<dbReference type="OrthoDB" id="9795964at2"/>
<dbReference type="InterPro" id="IPR005653">
    <property type="entry name" value="OstA-like_N"/>
</dbReference>
<dbReference type="InterPro" id="IPR052037">
    <property type="entry name" value="LPS_export_LptA"/>
</dbReference>
<comment type="similarity">
    <text evidence="4">Belongs to the LptA family.</text>
</comment>
<comment type="function">
    <text evidence="4">Involved in the assembly of lipopolysaccharide (LPS). Required for the translocation of LPS from the inner membrane to the outer membrane. May form a bridge between the inner membrane and the outer membrane, via interactions with LptC and LptD, thereby facilitating LPS transfer across the periplasm.</text>
</comment>
<dbReference type="Gene3D" id="2.60.450.10">
    <property type="entry name" value="Lipopolysaccharide (LPS) transport protein A like domain"/>
    <property type="match status" value="1"/>
</dbReference>
<accession>A0A091BR35</accession>
<feature type="chain" id="PRO_5008983041" description="Lipopolysaccharide export system protein LptA" evidence="4">
    <location>
        <begin position="22"/>
        <end position="164"/>
    </location>
</feature>
<comment type="subunit">
    <text evidence="4">Component of the lipopolysaccharide transport and assembly complex.</text>
</comment>
<name>A0A091BR35_9GAMM</name>
<evidence type="ECO:0000259" key="5">
    <source>
        <dbReference type="Pfam" id="PF03968"/>
    </source>
</evidence>
<keyword evidence="2 4" id="KW-0732">Signal</keyword>
<proteinExistence type="inferred from homology"/>
<keyword evidence="7" id="KW-1185">Reference proteome</keyword>
<dbReference type="GO" id="GO:0017089">
    <property type="term" value="F:glycolipid transfer activity"/>
    <property type="evidence" value="ECO:0007669"/>
    <property type="project" value="TreeGrafter"/>
</dbReference>
<evidence type="ECO:0000256" key="3">
    <source>
        <dbReference type="ARBA" id="ARBA00022764"/>
    </source>
</evidence>
<protein>
    <recommendedName>
        <fullName evidence="4">Lipopolysaccharide export system protein LptA</fullName>
    </recommendedName>
</protein>
<organism evidence="6 7">
    <name type="scientific">Arenimonas malthae CC-JY-1</name>
    <dbReference type="NCBI Taxonomy" id="1384054"/>
    <lineage>
        <taxon>Bacteria</taxon>
        <taxon>Pseudomonadati</taxon>
        <taxon>Pseudomonadota</taxon>
        <taxon>Gammaproteobacteria</taxon>
        <taxon>Lysobacterales</taxon>
        <taxon>Lysobacteraceae</taxon>
        <taxon>Arenimonas</taxon>
    </lineage>
</organism>
<comment type="subcellular location">
    <subcellularLocation>
        <location evidence="4">Periplasm</location>
    </subcellularLocation>
</comment>
<dbReference type="eggNOG" id="COG1934">
    <property type="taxonomic scope" value="Bacteria"/>
</dbReference>
<keyword evidence="3 4" id="KW-0574">Periplasm</keyword>
<evidence type="ECO:0000256" key="1">
    <source>
        <dbReference type="ARBA" id="ARBA00022448"/>
    </source>
</evidence>
<dbReference type="GO" id="GO:0009279">
    <property type="term" value="C:cell outer membrane"/>
    <property type="evidence" value="ECO:0007669"/>
    <property type="project" value="TreeGrafter"/>
</dbReference>
<dbReference type="Pfam" id="PF03968">
    <property type="entry name" value="LptD_N"/>
    <property type="match status" value="1"/>
</dbReference>
<evidence type="ECO:0000313" key="6">
    <source>
        <dbReference type="EMBL" id="KFN46790.1"/>
    </source>
</evidence>
<sequence precursor="true">MHPAANLLLLAALVAATPALAKSSDRQQPMDISADSTDAVMEDNGMSVLTGNVSIRQGTLEVNADRAEVHRVAGDIQRIVLTGAPARLKQVSDAGEAMEAEARQVTYTLSEDTMLLSGAVQVRQPRGTLSGETVRYDVGTGRLNGGGDGQRVNMRILPKTAATN</sequence>
<dbReference type="GO" id="GO:0015920">
    <property type="term" value="P:lipopolysaccharide transport"/>
    <property type="evidence" value="ECO:0007669"/>
    <property type="project" value="UniProtKB-UniRule"/>
</dbReference>
<evidence type="ECO:0000256" key="2">
    <source>
        <dbReference type="ARBA" id="ARBA00022729"/>
    </source>
</evidence>
<dbReference type="GO" id="GO:0043165">
    <property type="term" value="P:Gram-negative-bacterium-type cell outer membrane assembly"/>
    <property type="evidence" value="ECO:0007669"/>
    <property type="project" value="UniProtKB-UniRule"/>
</dbReference>
<comment type="caution">
    <text evidence="6">The sequence shown here is derived from an EMBL/GenBank/DDBJ whole genome shotgun (WGS) entry which is preliminary data.</text>
</comment>
<dbReference type="GO" id="GO:0001530">
    <property type="term" value="F:lipopolysaccharide binding"/>
    <property type="evidence" value="ECO:0007669"/>
    <property type="project" value="InterPro"/>
</dbReference>
<dbReference type="PANTHER" id="PTHR36504">
    <property type="entry name" value="LIPOPOLYSACCHARIDE EXPORT SYSTEM PROTEIN LPTA"/>
    <property type="match status" value="1"/>
</dbReference>
<reference evidence="6 7" key="1">
    <citation type="submission" date="2013-09" db="EMBL/GenBank/DDBJ databases">
        <title>Genome sequencing of Arenimonas malthae.</title>
        <authorList>
            <person name="Chen F."/>
            <person name="Wang G."/>
        </authorList>
    </citation>
    <scope>NUCLEOTIDE SEQUENCE [LARGE SCALE GENOMIC DNA]</scope>
    <source>
        <strain evidence="6 7">CC-JY-1</strain>
    </source>
</reference>
<feature type="domain" description="Organic solvent tolerance-like N-terminal" evidence="5">
    <location>
        <begin position="32"/>
        <end position="141"/>
    </location>
</feature>
<dbReference type="HAMAP" id="MF_01914">
    <property type="entry name" value="LPS_assembly_LptA"/>
    <property type="match status" value="1"/>
</dbReference>
<dbReference type="STRING" id="1384054.N790_08220"/>
<evidence type="ECO:0000256" key="4">
    <source>
        <dbReference type="HAMAP-Rule" id="MF_01914"/>
    </source>
</evidence>
<gene>
    <name evidence="4" type="primary">lptA</name>
    <name evidence="6" type="ORF">N790_08220</name>
</gene>
<dbReference type="PATRIC" id="fig|1384054.3.peg.1705"/>